<keyword evidence="10" id="KW-1185">Reference proteome</keyword>
<keyword evidence="5 7" id="KW-1133">Transmembrane helix</keyword>
<reference evidence="9 10" key="1">
    <citation type="journal article" date="2015" name="Genome Biol. Evol.">
        <title>Phylogenomic analyses indicate that early fungi evolved digesting cell walls of algal ancestors of land plants.</title>
        <authorList>
            <person name="Chang Y."/>
            <person name="Wang S."/>
            <person name="Sekimoto S."/>
            <person name="Aerts A.L."/>
            <person name="Choi C."/>
            <person name="Clum A."/>
            <person name="LaButti K.M."/>
            <person name="Lindquist E.A."/>
            <person name="Yee Ngan C."/>
            <person name="Ohm R.A."/>
            <person name="Salamov A.A."/>
            <person name="Grigoriev I.V."/>
            <person name="Spatafora J.W."/>
            <person name="Berbee M.L."/>
        </authorList>
    </citation>
    <scope>NUCLEOTIDE SEQUENCE [LARGE SCALE GENOMIC DNA]</scope>
    <source>
        <strain evidence="9 10">JEL478</strain>
    </source>
</reference>
<sequence>MFFNRLATWRSTVQVARSRKLSTYPPPPLRVAWVPQAIFTAAVTVTSFGAAVWLDARDISRKAEDDARQRRFGFFGLLGSESEVVYNRGSTRRPEGFFERISSLVRAEWDRLSKSDRTVGGIVAVNTIVFLAWQVKSLETFMANNFLHHPLSGRSFTLLTSAFSHMSIGHLAFNMFALWSFGSSVINRVFGSTNEFLAFYFSSAAIASLGSHALTIAALRRGAVGSKLPVLLRKTHIEDVSPSLGASGAVFAVVGSVYALFPYTGVNVMFIPYSFDLMSVDLVGLIRGWKVLDHGAHLSGSLFGIGYTQYGTQLYNVARDRLIKTPPQHD</sequence>
<keyword evidence="6 7" id="KW-0472">Membrane</keyword>
<evidence type="ECO:0000256" key="5">
    <source>
        <dbReference type="ARBA" id="ARBA00022989"/>
    </source>
</evidence>
<feature type="domain" description="Peptidase S54 rhomboid" evidence="8">
    <location>
        <begin position="155"/>
        <end position="308"/>
    </location>
</feature>
<dbReference type="AlphaFoldDB" id="A0A139AUY3"/>
<dbReference type="GO" id="GO:0016020">
    <property type="term" value="C:membrane"/>
    <property type="evidence" value="ECO:0007669"/>
    <property type="project" value="UniProtKB-SubCell"/>
</dbReference>
<dbReference type="Proteomes" id="UP000070544">
    <property type="component" value="Unassembled WGS sequence"/>
</dbReference>
<feature type="transmembrane region" description="Helical" evidence="7">
    <location>
        <begin position="33"/>
        <end position="54"/>
    </location>
</feature>
<dbReference type="GO" id="GO:0004252">
    <property type="term" value="F:serine-type endopeptidase activity"/>
    <property type="evidence" value="ECO:0007669"/>
    <property type="project" value="InterPro"/>
</dbReference>
<name>A0A139AUY3_GONPJ</name>
<gene>
    <name evidence="9" type="ORF">M427DRAFT_376860</name>
</gene>
<evidence type="ECO:0000256" key="6">
    <source>
        <dbReference type="ARBA" id="ARBA00023136"/>
    </source>
</evidence>
<keyword evidence="4" id="KW-0378">Hydrolase</keyword>
<evidence type="ECO:0000256" key="3">
    <source>
        <dbReference type="ARBA" id="ARBA00022692"/>
    </source>
</evidence>
<dbReference type="STRING" id="1344416.A0A139AUY3"/>
<dbReference type="Gene3D" id="1.20.1540.10">
    <property type="entry name" value="Rhomboid-like"/>
    <property type="match status" value="1"/>
</dbReference>
<dbReference type="SUPFAM" id="SSF144091">
    <property type="entry name" value="Rhomboid-like"/>
    <property type="match status" value="1"/>
</dbReference>
<dbReference type="InterPro" id="IPR050925">
    <property type="entry name" value="Rhomboid_protease_S54"/>
</dbReference>
<dbReference type="InterPro" id="IPR035952">
    <property type="entry name" value="Rhomboid-like_sf"/>
</dbReference>
<evidence type="ECO:0000256" key="1">
    <source>
        <dbReference type="ARBA" id="ARBA00004141"/>
    </source>
</evidence>
<evidence type="ECO:0000313" key="9">
    <source>
        <dbReference type="EMBL" id="KXS20509.1"/>
    </source>
</evidence>
<feature type="transmembrane region" description="Helical" evidence="7">
    <location>
        <begin position="240"/>
        <end position="261"/>
    </location>
</feature>
<dbReference type="PANTHER" id="PTHR43731">
    <property type="entry name" value="RHOMBOID PROTEASE"/>
    <property type="match status" value="1"/>
</dbReference>
<comment type="subcellular location">
    <subcellularLocation>
        <location evidence="1">Membrane</location>
        <topology evidence="1">Multi-pass membrane protein</topology>
    </subcellularLocation>
</comment>
<evidence type="ECO:0000256" key="4">
    <source>
        <dbReference type="ARBA" id="ARBA00022801"/>
    </source>
</evidence>
<evidence type="ECO:0000259" key="8">
    <source>
        <dbReference type="Pfam" id="PF01694"/>
    </source>
</evidence>
<organism evidence="9 10">
    <name type="scientific">Gonapodya prolifera (strain JEL478)</name>
    <name type="common">Monoblepharis prolifera</name>
    <dbReference type="NCBI Taxonomy" id="1344416"/>
    <lineage>
        <taxon>Eukaryota</taxon>
        <taxon>Fungi</taxon>
        <taxon>Fungi incertae sedis</taxon>
        <taxon>Chytridiomycota</taxon>
        <taxon>Chytridiomycota incertae sedis</taxon>
        <taxon>Monoblepharidomycetes</taxon>
        <taxon>Monoblepharidales</taxon>
        <taxon>Gonapodyaceae</taxon>
        <taxon>Gonapodya</taxon>
    </lineage>
</organism>
<dbReference type="OMA" id="RERVWMA"/>
<evidence type="ECO:0000313" key="10">
    <source>
        <dbReference type="Proteomes" id="UP000070544"/>
    </source>
</evidence>
<comment type="similarity">
    <text evidence="2">Belongs to the peptidase S54 family.</text>
</comment>
<keyword evidence="3 7" id="KW-0812">Transmembrane</keyword>
<dbReference type="Pfam" id="PF01694">
    <property type="entry name" value="Rhomboid"/>
    <property type="match status" value="1"/>
</dbReference>
<evidence type="ECO:0000256" key="2">
    <source>
        <dbReference type="ARBA" id="ARBA00009045"/>
    </source>
</evidence>
<protein>
    <submittedName>
        <fullName evidence="9">Rhomboid-domain-containing protein</fullName>
    </submittedName>
</protein>
<dbReference type="EMBL" id="KQ965735">
    <property type="protein sequence ID" value="KXS20509.1"/>
    <property type="molecule type" value="Genomic_DNA"/>
</dbReference>
<evidence type="ECO:0000256" key="7">
    <source>
        <dbReference type="SAM" id="Phobius"/>
    </source>
</evidence>
<proteinExistence type="inferred from homology"/>
<feature type="transmembrane region" description="Helical" evidence="7">
    <location>
        <begin position="197"/>
        <end position="219"/>
    </location>
</feature>
<dbReference type="InterPro" id="IPR022764">
    <property type="entry name" value="Peptidase_S54_rhomboid_dom"/>
</dbReference>
<dbReference type="GO" id="GO:0006465">
    <property type="term" value="P:signal peptide processing"/>
    <property type="evidence" value="ECO:0007669"/>
    <property type="project" value="TreeGrafter"/>
</dbReference>
<dbReference type="PANTHER" id="PTHR43731:SF14">
    <property type="entry name" value="PRESENILIN-ASSOCIATED RHOMBOID-LIKE PROTEIN, MITOCHONDRIAL"/>
    <property type="match status" value="1"/>
</dbReference>
<accession>A0A139AUY3</accession>
<dbReference type="OrthoDB" id="10260614at2759"/>